<evidence type="ECO:0000313" key="3">
    <source>
        <dbReference type="Proteomes" id="UP000620133"/>
    </source>
</evidence>
<sequence>MKILLKIVGVFVIAFLLISCDKPIEEPEIVEHTISFVVPEGIEALDDIEVESGKTIELPELTDIGEYQWYEDSALSIVFDEEALITKDMTLYLVGQSYDTITYYIKNFGYVYDIYDEKTNIYNPNGVTHPAPEIEGYTFIGWYLNEDYSSPVEDSLFITSASSENFSLYGKYEVNTYHMTFVLNGQSYIEYDIVYDELITLGRPQVKNGQTFSGWFLDEALTLTFNDLHMPGKDLVLYGSLLLDTEFSSYTSIEIIKNMASYGEVIEFTGIVTATFRGETYLSDGIEAIVFDTDADFEIGDKIRVVGTFRPTGLSIAITEVIETEVIQTGLENPFDVSESTIKDLIDNYFADIDQLGQKFIISGEFQFIDGNYMGIYDEFGNYLVIIIENLIDSFELRNYADKTVTLEVILLGYLYRGLNIGYSGLLDDITIIEDKDDQLSLSEDILWIREFMPMGVYYKVDIPSYAFNGSKVSNIEWSHPQYFNDYNYFVEEPENGFNFTLSLTLTKGDYSEDIELSFIYVYPCLISDIINLETSRVITINGFIYSINDDGFYLHSLYDGVYIFVNNKDALEDYGIGDSISITGNWDDNELDAYEIREFVNYITYVPYMIKELSNEFRLEIEQHPFSSAIYVGYFNVIYDDISNEIELQSFETLSIYIEAISFIDIDFLKEFNNSTIELRFVVNLDDEIIFIGFE</sequence>
<proteinExistence type="predicted"/>
<dbReference type="PROSITE" id="PS51257">
    <property type="entry name" value="PROKAR_LIPOPROTEIN"/>
    <property type="match status" value="1"/>
</dbReference>
<dbReference type="InterPro" id="IPR042229">
    <property type="entry name" value="Listeria/Bacterioides_rpt_sf"/>
</dbReference>
<reference evidence="2" key="1">
    <citation type="submission" date="2021-01" db="EMBL/GenBank/DDBJ databases">
        <title>Draft genome sequence of Acholeplasmataceae bacterium strain Mahy22.</title>
        <authorList>
            <person name="Watanabe M."/>
            <person name="Kojima H."/>
            <person name="Fukui M."/>
        </authorList>
    </citation>
    <scope>NUCLEOTIDE SEQUENCE</scope>
    <source>
        <strain evidence="2">Mahy22</strain>
    </source>
</reference>
<organism evidence="2 3">
    <name type="scientific">Mariniplasma anaerobium</name>
    <dbReference type="NCBI Taxonomy" id="2735436"/>
    <lineage>
        <taxon>Bacteria</taxon>
        <taxon>Bacillati</taxon>
        <taxon>Mycoplasmatota</taxon>
        <taxon>Mollicutes</taxon>
        <taxon>Acholeplasmatales</taxon>
        <taxon>Acholeplasmataceae</taxon>
        <taxon>Mariniplasma</taxon>
    </lineage>
</organism>
<dbReference type="RefSeq" id="WP_176238575.1">
    <property type="nucleotide sequence ID" value="NZ_AP024412.1"/>
</dbReference>
<name>A0A7U9XVV9_9MOLU</name>
<dbReference type="GO" id="GO:0030313">
    <property type="term" value="C:cell envelope"/>
    <property type="evidence" value="ECO:0007669"/>
    <property type="project" value="UniProtKB-SubCell"/>
</dbReference>
<dbReference type="InterPro" id="IPR013378">
    <property type="entry name" value="InlB-like_B-rpt"/>
</dbReference>
<dbReference type="Proteomes" id="UP000620133">
    <property type="component" value="Chromosome"/>
</dbReference>
<protein>
    <recommendedName>
        <fullName evidence="4">InlB B-repeat-containing protein</fullName>
    </recommendedName>
</protein>
<evidence type="ECO:0000256" key="1">
    <source>
        <dbReference type="ARBA" id="ARBA00004196"/>
    </source>
</evidence>
<keyword evidence="3" id="KW-1185">Reference proteome</keyword>
<evidence type="ECO:0000313" key="2">
    <source>
        <dbReference type="EMBL" id="BCR35737.1"/>
    </source>
</evidence>
<accession>A0A7U9XVV9</accession>
<gene>
    <name evidence="2" type="ORF">MPAN_006300</name>
</gene>
<dbReference type="AlphaFoldDB" id="A0A7U9XVV9"/>
<dbReference type="KEGG" id="manr:MPAN_006300"/>
<evidence type="ECO:0008006" key="4">
    <source>
        <dbReference type="Google" id="ProtNLM"/>
    </source>
</evidence>
<dbReference type="Pfam" id="PF09479">
    <property type="entry name" value="Flg_new"/>
    <property type="match status" value="2"/>
</dbReference>
<comment type="subcellular location">
    <subcellularLocation>
        <location evidence="1">Cell envelope</location>
    </subcellularLocation>
</comment>
<dbReference type="Gene3D" id="2.60.40.4270">
    <property type="entry name" value="Listeria-Bacteroides repeat domain"/>
    <property type="match status" value="2"/>
</dbReference>
<dbReference type="EMBL" id="AP024412">
    <property type="protein sequence ID" value="BCR35737.1"/>
    <property type="molecule type" value="Genomic_DNA"/>
</dbReference>